<comment type="subcellular location">
    <subcellularLocation>
        <location evidence="1">Membrane</location>
        <topology evidence="1">Multi-pass membrane protein</topology>
    </subcellularLocation>
</comment>
<keyword evidence="3 8" id="KW-0812">Transmembrane</keyword>
<organism evidence="10 11">
    <name type="scientific">Fusarium mexicanum</name>
    <dbReference type="NCBI Taxonomy" id="751941"/>
    <lineage>
        <taxon>Eukaryota</taxon>
        <taxon>Fungi</taxon>
        <taxon>Dikarya</taxon>
        <taxon>Ascomycota</taxon>
        <taxon>Pezizomycotina</taxon>
        <taxon>Sordariomycetes</taxon>
        <taxon>Hypocreomycetidae</taxon>
        <taxon>Hypocreales</taxon>
        <taxon>Nectriaceae</taxon>
        <taxon>Fusarium</taxon>
        <taxon>Fusarium fujikuroi species complex</taxon>
    </lineage>
</organism>
<name>A0A8H5MLE8_9HYPO</name>
<dbReference type="PANTHER" id="PTHR30618">
    <property type="entry name" value="NCS1 FAMILY PURINE/PYRIMIDINE TRANSPORTER"/>
    <property type="match status" value="1"/>
</dbReference>
<dbReference type="EMBL" id="JAAOAM010000372">
    <property type="protein sequence ID" value="KAF5532120.1"/>
    <property type="molecule type" value="Genomic_DNA"/>
</dbReference>
<evidence type="ECO:0000256" key="4">
    <source>
        <dbReference type="ARBA" id="ARBA00022989"/>
    </source>
</evidence>
<comment type="caution">
    <text evidence="10">The sequence shown here is derived from an EMBL/GenBank/DDBJ whole genome shotgun (WGS) entry which is preliminary data.</text>
</comment>
<evidence type="ECO:0000313" key="10">
    <source>
        <dbReference type="EMBL" id="KAF5532120.1"/>
    </source>
</evidence>
<evidence type="ECO:0000256" key="1">
    <source>
        <dbReference type="ARBA" id="ARBA00004141"/>
    </source>
</evidence>
<feature type="domain" description="Xylanolytic transcriptional activator regulatory" evidence="9">
    <location>
        <begin position="954"/>
        <end position="1027"/>
    </location>
</feature>
<reference evidence="10 11" key="1">
    <citation type="submission" date="2020-05" db="EMBL/GenBank/DDBJ databases">
        <title>Identification and distribution of gene clusters putatively required for synthesis of sphingolipid metabolism inhibitors in phylogenetically diverse species of the filamentous fungus Fusarium.</title>
        <authorList>
            <person name="Kim H.-S."/>
            <person name="Busman M."/>
            <person name="Brown D.W."/>
            <person name="Divon H."/>
            <person name="Uhlig S."/>
            <person name="Proctor R.H."/>
        </authorList>
    </citation>
    <scope>NUCLEOTIDE SEQUENCE [LARGE SCALE GENOMIC DNA]</scope>
    <source>
        <strain evidence="10 11">NRRL 53147</strain>
    </source>
</reference>
<evidence type="ECO:0000313" key="11">
    <source>
        <dbReference type="Proteomes" id="UP000522262"/>
    </source>
</evidence>
<proteinExistence type="inferred from homology"/>
<evidence type="ECO:0000256" key="7">
    <source>
        <dbReference type="SAM" id="MobiDB-lite"/>
    </source>
</evidence>
<dbReference type="Pfam" id="PF04082">
    <property type="entry name" value="Fungal_trans"/>
    <property type="match status" value="1"/>
</dbReference>
<feature type="region of interest" description="Disordered" evidence="7">
    <location>
        <begin position="635"/>
        <end position="690"/>
    </location>
</feature>
<dbReference type="GO" id="GO:0003677">
    <property type="term" value="F:DNA binding"/>
    <property type="evidence" value="ECO:0007669"/>
    <property type="project" value="InterPro"/>
</dbReference>
<keyword evidence="6" id="KW-0539">Nucleus</keyword>
<feature type="transmembrane region" description="Helical" evidence="8">
    <location>
        <begin position="481"/>
        <end position="501"/>
    </location>
</feature>
<dbReference type="Proteomes" id="UP000522262">
    <property type="component" value="Unassembled WGS sequence"/>
</dbReference>
<dbReference type="PANTHER" id="PTHR30618:SF4">
    <property type="entry name" value="ALLANTOIN PERMEASE"/>
    <property type="match status" value="1"/>
</dbReference>
<feature type="region of interest" description="Disordered" evidence="7">
    <location>
        <begin position="532"/>
        <end position="557"/>
    </location>
</feature>
<keyword evidence="5 8" id="KW-0472">Membrane</keyword>
<feature type="compositionally biased region" description="Polar residues" evidence="7">
    <location>
        <begin position="546"/>
        <end position="557"/>
    </location>
</feature>
<keyword evidence="11" id="KW-1185">Reference proteome</keyword>
<dbReference type="GO" id="GO:0006351">
    <property type="term" value="P:DNA-templated transcription"/>
    <property type="evidence" value="ECO:0007669"/>
    <property type="project" value="InterPro"/>
</dbReference>
<dbReference type="InterPro" id="IPR001248">
    <property type="entry name" value="Pur-cyt_permease"/>
</dbReference>
<evidence type="ECO:0000259" key="9">
    <source>
        <dbReference type="SMART" id="SM00906"/>
    </source>
</evidence>
<keyword evidence="4 8" id="KW-1133">Transmembrane helix</keyword>
<dbReference type="CDD" id="cd12148">
    <property type="entry name" value="fungal_TF_MHR"/>
    <property type="match status" value="1"/>
</dbReference>
<feature type="transmembrane region" description="Helical" evidence="8">
    <location>
        <begin position="447"/>
        <end position="469"/>
    </location>
</feature>
<dbReference type="Pfam" id="PF02133">
    <property type="entry name" value="Transp_cyt_pur"/>
    <property type="match status" value="1"/>
</dbReference>
<evidence type="ECO:0000256" key="8">
    <source>
        <dbReference type="SAM" id="Phobius"/>
    </source>
</evidence>
<feature type="transmembrane region" description="Helical" evidence="8">
    <location>
        <begin position="122"/>
        <end position="143"/>
    </location>
</feature>
<evidence type="ECO:0000256" key="2">
    <source>
        <dbReference type="ARBA" id="ARBA00008974"/>
    </source>
</evidence>
<accession>A0A8H5MLE8</accession>
<feature type="transmembrane region" description="Helical" evidence="8">
    <location>
        <begin position="385"/>
        <end position="406"/>
    </location>
</feature>
<dbReference type="GO" id="GO:0015205">
    <property type="term" value="F:nucleobase transmembrane transporter activity"/>
    <property type="evidence" value="ECO:0007669"/>
    <property type="project" value="TreeGrafter"/>
</dbReference>
<feature type="region of interest" description="Disordered" evidence="7">
    <location>
        <begin position="723"/>
        <end position="745"/>
    </location>
</feature>
<dbReference type="NCBIfam" id="TIGR00800">
    <property type="entry name" value="ncs1"/>
    <property type="match status" value="1"/>
</dbReference>
<feature type="transmembrane region" description="Helical" evidence="8">
    <location>
        <begin position="68"/>
        <end position="93"/>
    </location>
</feature>
<evidence type="ECO:0000256" key="3">
    <source>
        <dbReference type="ARBA" id="ARBA00022692"/>
    </source>
</evidence>
<feature type="transmembrane region" description="Helical" evidence="8">
    <location>
        <begin position="189"/>
        <end position="211"/>
    </location>
</feature>
<feature type="compositionally biased region" description="Basic and acidic residues" evidence="7">
    <location>
        <begin position="635"/>
        <end position="646"/>
    </location>
</feature>
<dbReference type="AlphaFoldDB" id="A0A8H5MLE8"/>
<feature type="transmembrane region" description="Helical" evidence="8">
    <location>
        <begin position="237"/>
        <end position="257"/>
    </location>
</feature>
<comment type="similarity">
    <text evidence="2">Belongs to the purine-cytosine permease (2.A.39) family.</text>
</comment>
<dbReference type="FunFam" id="1.10.4160.10:FF:000027">
    <property type="entry name" value="Uncharacterized protein"/>
    <property type="match status" value="1"/>
</dbReference>
<dbReference type="Gene3D" id="1.10.4160.10">
    <property type="entry name" value="Hydantoin permease"/>
    <property type="match status" value="1"/>
</dbReference>
<gene>
    <name evidence="10" type="ORF">FMEXI_12598</name>
</gene>
<dbReference type="InterPro" id="IPR007219">
    <property type="entry name" value="XnlR_reg_dom"/>
</dbReference>
<feature type="transmembrane region" description="Helical" evidence="8">
    <location>
        <begin position="41"/>
        <end position="61"/>
    </location>
</feature>
<sequence length="1273" mass="141114">MAVANLVKRIELPRGSRFINEDVRPVGTERRTWTFLTYHNFWLLINCNIATYLTGSALIPLGLTWWQAIIAIILGNILATAALILASLAGAYYHVGFPVFSRAVWGIWGSQFVIWNRIFLSLVWYGFQSWVGGQCTYLMLLSWDPNLEKHIHNTIPASTGMTSAQFVSYVIFCIITLPFLWIKPHRLQNFFYFASCATLVFYLVLLIWALATMGSDGFGDTLADSTPLPVTGGPQSLTWLTISGIMAMIGGIAAGILNQNDYARLSKKPGDAIWGQTIAFPLYSIGTSVIGILVTAATQKRMGEAIWNPLTLLAALLAKDPTAGTRAAAFFAGLALTIAQLGSNVPGNALAGGIDLACVFPKYINIRRGAYLMALLSPIVNPWRLVNTATVFLTVLSGYSIFLAPMTGLMVAHYNLVAKAKVNVDDLFVGNRDSIYWYNFGLNWRAFVAWIVGVAPTMPGFIAAVNLNAKVSDGAKNLYQLNYLFGFIVSAAVYYGLHIVVPDKKLDAFIKDGTTAKEVQVVYDERWDMTYSESEPGSTEEHSFQRNKGPNSLTTSRALLPKPPLSANLSFRPPLHHAIFADISFASFSPSFVPAAWLARFVFTHSPSKARVERITVNGYLARLLRSIISDQMDHSQAEASDRERATSSSSTATPRKFSIRSNFAHRPTSGPGPESSRSHDALSPASASASVSASGASAISSSAPSEATRPRSESAAVVHNGLVRHPVPVPGEGSLDPSISLDPPRLEPNQEVAYALEDVPGRTAHAMALGSEQDPYFLDAFRSVLLSDREGIDANFVQVYHGGPDVDDSPMHFLLLLDEFPDHRNEARQMASDAIERIVWPHGPALVRLYFRHVHVGFPVIHKTRFLRQYATAKLDIPTSLRGAVYALACVFWKQDATLARIPCPFQQHELTNHAQEALRRELEAPNLSRLMSALLLMHMVPPDIDSVETPYIWVMACQATAIAQMLGLHQDPDKWNIAPWEKRLRKKLWWAVFYTDCWSAVSHGNPPHISYESFTTPPPDMDDLRSGEDIPDDLRYMIDPEDATFRVSDGARFLEMITVSREMRAILACSYGVRSTQQTRTQLIPIRDTLKEWPSLIPSCLAVRPYAHNGPLHISFFATQVLLFRGLMFPATRAAKVTPGSNLQRWLSTALAEFELFTTFMAYITEEELTSFWGRLSAVARTQLILCGNFLIYLFLLASDPRDVEFAYRLLEKFHGSLQTLGATDDIAARVFLRPVILRIESFFMQATELIKHGRTVVLEPPITTVPRGES</sequence>
<evidence type="ECO:0000256" key="5">
    <source>
        <dbReference type="ARBA" id="ARBA00023136"/>
    </source>
</evidence>
<dbReference type="InterPro" id="IPR012681">
    <property type="entry name" value="NCS1"/>
</dbReference>
<dbReference type="GO" id="GO:0005886">
    <property type="term" value="C:plasma membrane"/>
    <property type="evidence" value="ECO:0007669"/>
    <property type="project" value="TreeGrafter"/>
</dbReference>
<dbReference type="SMART" id="SM00906">
    <property type="entry name" value="Fungal_trans"/>
    <property type="match status" value="1"/>
</dbReference>
<dbReference type="InterPro" id="IPR045225">
    <property type="entry name" value="Uracil/uridine/allantoin_perm"/>
</dbReference>
<evidence type="ECO:0000256" key="6">
    <source>
        <dbReference type="ARBA" id="ARBA00023242"/>
    </source>
</evidence>
<protein>
    <recommendedName>
        <fullName evidence="9">Xylanolytic transcriptional activator regulatory domain-containing protein</fullName>
    </recommendedName>
</protein>
<dbReference type="GO" id="GO:0008270">
    <property type="term" value="F:zinc ion binding"/>
    <property type="evidence" value="ECO:0007669"/>
    <property type="project" value="InterPro"/>
</dbReference>
<dbReference type="CDD" id="cd11482">
    <property type="entry name" value="SLC-NCS1sbd_NRT1-like"/>
    <property type="match status" value="1"/>
</dbReference>
<feature type="transmembrane region" description="Helical" evidence="8">
    <location>
        <begin position="163"/>
        <end position="182"/>
    </location>
</feature>